<dbReference type="InterPro" id="IPR050430">
    <property type="entry name" value="Peptidase_S1"/>
</dbReference>
<dbReference type="SMART" id="SM00020">
    <property type="entry name" value="Tryp_SPc"/>
    <property type="match status" value="1"/>
</dbReference>
<dbReference type="PROSITE" id="PS00135">
    <property type="entry name" value="TRYPSIN_SER"/>
    <property type="match status" value="1"/>
</dbReference>
<feature type="domain" description="Peptidase S1" evidence="5">
    <location>
        <begin position="36"/>
        <end position="260"/>
    </location>
</feature>
<name>A0A7S1TAW9_9RHOD</name>
<evidence type="ECO:0000256" key="3">
    <source>
        <dbReference type="RuleBase" id="RU363034"/>
    </source>
</evidence>
<dbReference type="EMBL" id="HBGH01005468">
    <property type="protein sequence ID" value="CAD9230882.1"/>
    <property type="molecule type" value="Transcribed_RNA"/>
</dbReference>
<dbReference type="PROSITE" id="PS00134">
    <property type="entry name" value="TRYPSIN_HIS"/>
    <property type="match status" value="1"/>
</dbReference>
<dbReference type="Pfam" id="PF00089">
    <property type="entry name" value="Trypsin"/>
    <property type="match status" value="1"/>
</dbReference>
<feature type="region of interest" description="Disordered" evidence="4">
    <location>
        <begin position="314"/>
        <end position="355"/>
    </location>
</feature>
<feature type="compositionally biased region" description="Polar residues" evidence="4">
    <location>
        <begin position="320"/>
        <end position="348"/>
    </location>
</feature>
<evidence type="ECO:0000256" key="1">
    <source>
        <dbReference type="ARBA" id="ARBA00007664"/>
    </source>
</evidence>
<dbReference type="Pfam" id="PF01079">
    <property type="entry name" value="Hint"/>
    <property type="match status" value="1"/>
</dbReference>
<dbReference type="InterPro" id="IPR018114">
    <property type="entry name" value="TRYPSIN_HIS"/>
</dbReference>
<dbReference type="SUPFAM" id="SSF51294">
    <property type="entry name" value="Hedgehog/intein (Hint) domain"/>
    <property type="match status" value="1"/>
</dbReference>
<dbReference type="GO" id="GO:0016540">
    <property type="term" value="P:protein autoprocessing"/>
    <property type="evidence" value="ECO:0007669"/>
    <property type="project" value="InterPro"/>
</dbReference>
<evidence type="ECO:0000256" key="4">
    <source>
        <dbReference type="SAM" id="MobiDB-lite"/>
    </source>
</evidence>
<evidence type="ECO:0000313" key="6">
    <source>
        <dbReference type="EMBL" id="CAD9230882.1"/>
    </source>
</evidence>
<evidence type="ECO:0000259" key="5">
    <source>
        <dbReference type="PROSITE" id="PS50240"/>
    </source>
</evidence>
<dbReference type="SMART" id="SM00306">
    <property type="entry name" value="HintN"/>
    <property type="match status" value="1"/>
</dbReference>
<keyword evidence="3" id="KW-0378">Hydrolase</keyword>
<sequence>MGSFERAMAVVQITLLLFGLGSWVLVEGVSRLGMRIVGGELAGNGSFPFMCSLQRSGFHVCGGTLIHRRWVLTAAHCLPIEEVWIGGVNRDVPAEFEIIPVKNYSAHKYYFLGSASTYNDIAVLELERDSKGRVVTLATNSKADEELSEQGNATAVGWGQASTSSHSAEVQLKQVSIPIIKFTDCLAFYQQLDGISLHLGYVCAGGLAEGEGTCFGDSGGPLLAGPNNVQIGIVSYAGPDCAQACLPSIYTRVSDYYCWILYASLQSLDGTGCEGFTEERVPNSTNINALSSGATCRVYDGQAIISYPTPSPPITPSASVQASPTGLSSSIGTSMPESREPNSTTSQGQGPGCFPGNAKVELASGRVISMFDLEIGDIVRVNAAHFSEVYFFSHRSPKARESFVTIETNASRTISLTGGHLLPRVDKNPISSRNIQVGDIIEGDDGSRQLVVRVRQFLESGLFNPHTRAGIIAVNGIVVSCYTEAVDAHLAHLLLLPERALRTLGISMLGTVLHQDRNGSQLSRMLSGTILIWYQYNSMARSQQL</sequence>
<dbReference type="Gene3D" id="2.170.16.10">
    <property type="entry name" value="Hedgehog/Intein (Hint) domain"/>
    <property type="match status" value="1"/>
</dbReference>
<reference evidence="6" key="1">
    <citation type="submission" date="2021-01" db="EMBL/GenBank/DDBJ databases">
        <authorList>
            <person name="Corre E."/>
            <person name="Pelletier E."/>
            <person name="Niang G."/>
            <person name="Scheremetjew M."/>
            <person name="Finn R."/>
            <person name="Kale V."/>
            <person name="Holt S."/>
            <person name="Cochrane G."/>
            <person name="Meng A."/>
            <person name="Brown T."/>
            <person name="Cohen L."/>
        </authorList>
    </citation>
    <scope>NUCLEOTIDE SEQUENCE</scope>
    <source>
        <strain evidence="6">SAG 36.94</strain>
    </source>
</reference>
<dbReference type="InterPro" id="IPR001767">
    <property type="entry name" value="Hedgehog_Hint"/>
</dbReference>
<dbReference type="AlphaFoldDB" id="A0A7S1TAW9"/>
<dbReference type="CDD" id="cd00190">
    <property type="entry name" value="Tryp_SPc"/>
    <property type="match status" value="1"/>
</dbReference>
<organism evidence="6">
    <name type="scientific">Compsopogon caeruleus</name>
    <dbReference type="NCBI Taxonomy" id="31354"/>
    <lineage>
        <taxon>Eukaryota</taxon>
        <taxon>Rhodophyta</taxon>
        <taxon>Compsopogonophyceae</taxon>
        <taxon>Compsopogonales</taxon>
        <taxon>Compsopogonaceae</taxon>
        <taxon>Compsopogon</taxon>
    </lineage>
</organism>
<evidence type="ECO:0000256" key="2">
    <source>
        <dbReference type="ARBA" id="ARBA00023157"/>
    </source>
</evidence>
<dbReference type="InterPro" id="IPR033116">
    <property type="entry name" value="TRYPSIN_SER"/>
</dbReference>
<proteinExistence type="inferred from homology"/>
<dbReference type="PANTHER" id="PTHR24276">
    <property type="entry name" value="POLYSERASE-RELATED"/>
    <property type="match status" value="1"/>
</dbReference>
<gene>
    <name evidence="6" type="ORF">CCAE0312_LOCUS2936</name>
</gene>
<dbReference type="PANTHER" id="PTHR24276:SF98">
    <property type="entry name" value="FI18310P1-RELATED"/>
    <property type="match status" value="1"/>
</dbReference>
<keyword evidence="2" id="KW-1015">Disulfide bond</keyword>
<protein>
    <recommendedName>
        <fullName evidence="5">Peptidase S1 domain-containing protein</fullName>
    </recommendedName>
</protein>
<dbReference type="Gene3D" id="2.40.10.10">
    <property type="entry name" value="Trypsin-like serine proteases"/>
    <property type="match status" value="1"/>
</dbReference>
<dbReference type="SUPFAM" id="SSF50494">
    <property type="entry name" value="Trypsin-like serine proteases"/>
    <property type="match status" value="1"/>
</dbReference>
<keyword evidence="3" id="KW-0720">Serine protease</keyword>
<dbReference type="GO" id="GO:0004252">
    <property type="term" value="F:serine-type endopeptidase activity"/>
    <property type="evidence" value="ECO:0007669"/>
    <property type="project" value="InterPro"/>
</dbReference>
<dbReference type="InterPro" id="IPR009003">
    <property type="entry name" value="Peptidase_S1_PA"/>
</dbReference>
<dbReference type="InterPro" id="IPR036844">
    <property type="entry name" value="Hint_dom_sf"/>
</dbReference>
<dbReference type="InterPro" id="IPR001314">
    <property type="entry name" value="Peptidase_S1A"/>
</dbReference>
<dbReference type="InterPro" id="IPR003587">
    <property type="entry name" value="Hint_dom_N"/>
</dbReference>
<dbReference type="CDD" id="cd00081">
    <property type="entry name" value="Hint"/>
    <property type="match status" value="1"/>
</dbReference>
<dbReference type="PRINTS" id="PR00722">
    <property type="entry name" value="CHYMOTRYPSIN"/>
</dbReference>
<accession>A0A7S1TAW9</accession>
<dbReference type="InterPro" id="IPR001254">
    <property type="entry name" value="Trypsin_dom"/>
</dbReference>
<comment type="similarity">
    <text evidence="1">Belongs to the peptidase S1 family.</text>
</comment>
<dbReference type="InterPro" id="IPR043504">
    <property type="entry name" value="Peptidase_S1_PA_chymotrypsin"/>
</dbReference>
<dbReference type="PROSITE" id="PS50240">
    <property type="entry name" value="TRYPSIN_DOM"/>
    <property type="match status" value="1"/>
</dbReference>
<keyword evidence="3" id="KW-0645">Protease</keyword>